<comment type="caution">
    <text evidence="1">The sequence shown here is derived from an EMBL/GenBank/DDBJ whole genome shotgun (WGS) entry which is preliminary data.</text>
</comment>
<protein>
    <recommendedName>
        <fullName evidence="3">Nucleoid-associated protein</fullName>
    </recommendedName>
</protein>
<organism evidence="1 2">
    <name type="scientific">Wohlfahrtiimonas larvae</name>
    <dbReference type="NCBI Taxonomy" id="1157986"/>
    <lineage>
        <taxon>Bacteria</taxon>
        <taxon>Pseudomonadati</taxon>
        <taxon>Pseudomonadota</taxon>
        <taxon>Gammaproteobacteria</taxon>
        <taxon>Cardiobacteriales</taxon>
        <taxon>Ignatzschineriaceae</taxon>
        <taxon>Wohlfahrtiimonas</taxon>
    </lineage>
</organism>
<keyword evidence="2" id="KW-1185">Reference proteome</keyword>
<name>A0ABP9MJR9_9GAMM</name>
<gene>
    <name evidence="1" type="ORF">GCM10023338_09370</name>
</gene>
<dbReference type="Proteomes" id="UP001500631">
    <property type="component" value="Unassembled WGS sequence"/>
</dbReference>
<evidence type="ECO:0000313" key="1">
    <source>
        <dbReference type="EMBL" id="GAA5097723.1"/>
    </source>
</evidence>
<accession>A0ABP9MJR9</accession>
<evidence type="ECO:0000313" key="2">
    <source>
        <dbReference type="Proteomes" id="UP001500631"/>
    </source>
</evidence>
<evidence type="ECO:0008006" key="3">
    <source>
        <dbReference type="Google" id="ProtNLM"/>
    </source>
</evidence>
<proteinExistence type="predicted"/>
<sequence>MLNISSATIEKIIIHQVGNIGREEECVFSEASVKPSASLEALLLEHYLLPLSELEDAYEFKAGDLTDVIAGYAKEIFTADADFHDASIKIAGHLHSVTNHPNIMGGDFIIILFDNIFMNSNETKALGLFKVESKDDYLDIYDNNGTLEFIEKEGISLRDIQKGALILASDESVLAIDSQKRRTKYWHDDFLSLKPKQTEHAELKASNDILRGLNKRIATPEQRLEFNKSLESHLEEHDDIRFKDLENFSKPYVEEQEINRVFNAVQNKAGFAIDREISVPSHQFREQSKNTMQKASIAEGIELVVRSKDTYIDQIEIVEDGQGFTAIIKFDVYEPES</sequence>
<dbReference type="EMBL" id="BAABKE010000003">
    <property type="protein sequence ID" value="GAA5097723.1"/>
    <property type="molecule type" value="Genomic_DNA"/>
</dbReference>
<dbReference type="RefSeq" id="WP_077925254.1">
    <property type="nucleotide sequence ID" value="NZ_BAABKE010000003.1"/>
</dbReference>
<reference evidence="2" key="1">
    <citation type="journal article" date="2019" name="Int. J. Syst. Evol. Microbiol.">
        <title>The Global Catalogue of Microorganisms (GCM) 10K type strain sequencing project: providing services to taxonomists for standard genome sequencing and annotation.</title>
        <authorList>
            <consortium name="The Broad Institute Genomics Platform"/>
            <consortium name="The Broad Institute Genome Sequencing Center for Infectious Disease"/>
            <person name="Wu L."/>
            <person name="Ma J."/>
        </authorList>
    </citation>
    <scope>NUCLEOTIDE SEQUENCE [LARGE SCALE GENOMIC DNA]</scope>
    <source>
        <strain evidence="2">JCM 18424</strain>
    </source>
</reference>